<accession>A0AAN6QBW6</accession>
<sequence>MQGGLLACDGLHDLCRLSSGIPGGGRLAGHDKTGLPVAALLVVVVVAETRDPVITLLLRSNIHMYGSVLARVS</sequence>
<keyword evidence="2" id="KW-1185">Reference proteome</keyword>
<dbReference type="AlphaFoldDB" id="A0AAN6QBW6"/>
<proteinExistence type="predicted"/>
<comment type="caution">
    <text evidence="1">The sequence shown here is derived from an EMBL/GenBank/DDBJ whole genome shotgun (WGS) entry which is preliminary data.</text>
</comment>
<reference evidence="1" key="1">
    <citation type="journal article" date="2023" name="Mol. Phylogenet. Evol.">
        <title>Genome-scale phylogeny and comparative genomics of the fungal order Sordariales.</title>
        <authorList>
            <person name="Hensen N."/>
            <person name="Bonometti L."/>
            <person name="Westerberg I."/>
            <person name="Brannstrom I.O."/>
            <person name="Guillou S."/>
            <person name="Cros-Aarteil S."/>
            <person name="Calhoun S."/>
            <person name="Haridas S."/>
            <person name="Kuo A."/>
            <person name="Mondo S."/>
            <person name="Pangilinan J."/>
            <person name="Riley R."/>
            <person name="LaButti K."/>
            <person name="Andreopoulos B."/>
            <person name="Lipzen A."/>
            <person name="Chen C."/>
            <person name="Yan M."/>
            <person name="Daum C."/>
            <person name="Ng V."/>
            <person name="Clum A."/>
            <person name="Steindorff A."/>
            <person name="Ohm R.A."/>
            <person name="Martin F."/>
            <person name="Silar P."/>
            <person name="Natvig D.O."/>
            <person name="Lalanne C."/>
            <person name="Gautier V."/>
            <person name="Ament-Velasquez S.L."/>
            <person name="Kruys A."/>
            <person name="Hutchinson M.I."/>
            <person name="Powell A.J."/>
            <person name="Barry K."/>
            <person name="Miller A.N."/>
            <person name="Grigoriev I.V."/>
            <person name="Debuchy R."/>
            <person name="Gladieux P."/>
            <person name="Hiltunen Thoren M."/>
            <person name="Johannesson H."/>
        </authorList>
    </citation>
    <scope>NUCLEOTIDE SEQUENCE</scope>
    <source>
        <strain evidence="1">CBS 757.83</strain>
    </source>
</reference>
<evidence type="ECO:0000313" key="1">
    <source>
        <dbReference type="EMBL" id="KAK4104407.1"/>
    </source>
</evidence>
<reference evidence="1" key="2">
    <citation type="submission" date="2023-05" db="EMBL/GenBank/DDBJ databases">
        <authorList>
            <consortium name="Lawrence Berkeley National Laboratory"/>
            <person name="Steindorff A."/>
            <person name="Hensen N."/>
            <person name="Bonometti L."/>
            <person name="Westerberg I."/>
            <person name="Brannstrom I.O."/>
            <person name="Guillou S."/>
            <person name="Cros-Aarteil S."/>
            <person name="Calhoun S."/>
            <person name="Haridas S."/>
            <person name="Kuo A."/>
            <person name="Mondo S."/>
            <person name="Pangilinan J."/>
            <person name="Riley R."/>
            <person name="Labutti K."/>
            <person name="Andreopoulos B."/>
            <person name="Lipzen A."/>
            <person name="Chen C."/>
            <person name="Yanf M."/>
            <person name="Daum C."/>
            <person name="Ng V."/>
            <person name="Clum A."/>
            <person name="Ohm R."/>
            <person name="Martin F."/>
            <person name="Silar P."/>
            <person name="Natvig D."/>
            <person name="Lalanne C."/>
            <person name="Gautier V."/>
            <person name="Ament-Velasquez S.L."/>
            <person name="Kruys A."/>
            <person name="Hutchinson M.I."/>
            <person name="Powell A.J."/>
            <person name="Barry K."/>
            <person name="Miller A.N."/>
            <person name="Grigoriev I.V."/>
            <person name="Debuchy R."/>
            <person name="Gladieux P."/>
            <person name="Thoren M.H."/>
            <person name="Johannesson H."/>
        </authorList>
    </citation>
    <scope>NUCLEOTIDE SEQUENCE</scope>
    <source>
        <strain evidence="1">CBS 757.83</strain>
    </source>
</reference>
<dbReference type="EMBL" id="MU863626">
    <property type="protein sequence ID" value="KAK4104407.1"/>
    <property type="molecule type" value="Genomic_DNA"/>
</dbReference>
<organism evidence="1 2">
    <name type="scientific">Parathielavia hyrcaniae</name>
    <dbReference type="NCBI Taxonomy" id="113614"/>
    <lineage>
        <taxon>Eukaryota</taxon>
        <taxon>Fungi</taxon>
        <taxon>Dikarya</taxon>
        <taxon>Ascomycota</taxon>
        <taxon>Pezizomycotina</taxon>
        <taxon>Sordariomycetes</taxon>
        <taxon>Sordariomycetidae</taxon>
        <taxon>Sordariales</taxon>
        <taxon>Chaetomiaceae</taxon>
        <taxon>Parathielavia</taxon>
    </lineage>
</organism>
<dbReference type="Proteomes" id="UP001305647">
    <property type="component" value="Unassembled WGS sequence"/>
</dbReference>
<evidence type="ECO:0000313" key="2">
    <source>
        <dbReference type="Proteomes" id="UP001305647"/>
    </source>
</evidence>
<protein>
    <submittedName>
        <fullName evidence="1">Uncharacterized protein</fullName>
    </submittedName>
</protein>
<name>A0AAN6QBW6_9PEZI</name>
<gene>
    <name evidence="1" type="ORF">N658DRAFT_492515</name>
</gene>